<gene>
    <name evidence="5" type="ORF">ATJ78_1840</name>
</gene>
<keyword evidence="3" id="KW-0732">Signal</keyword>
<organism evidence="5 6">
    <name type="scientific">Paramicrobacterium agarici</name>
    <dbReference type="NCBI Taxonomy" id="630514"/>
    <lineage>
        <taxon>Bacteria</taxon>
        <taxon>Bacillati</taxon>
        <taxon>Actinomycetota</taxon>
        <taxon>Actinomycetes</taxon>
        <taxon>Micrococcales</taxon>
        <taxon>Microbacteriaceae</taxon>
        <taxon>Paramicrobacterium</taxon>
    </lineage>
</organism>
<dbReference type="Proteomes" id="UP000221369">
    <property type="component" value="Unassembled WGS sequence"/>
</dbReference>
<dbReference type="GO" id="GO:0042597">
    <property type="term" value="C:periplasmic space"/>
    <property type="evidence" value="ECO:0007669"/>
    <property type="project" value="UniProtKB-ARBA"/>
</dbReference>
<evidence type="ECO:0000313" key="5">
    <source>
        <dbReference type="EMBL" id="PFG30898.1"/>
    </source>
</evidence>
<comment type="caution">
    <text evidence="5">The sequence shown here is derived from an EMBL/GenBank/DDBJ whole genome shotgun (WGS) entry which is preliminary data.</text>
</comment>
<reference evidence="5 6" key="1">
    <citation type="submission" date="2017-10" db="EMBL/GenBank/DDBJ databases">
        <title>Sequencing the genomes of 1000 actinobacteria strains.</title>
        <authorList>
            <person name="Klenk H.-P."/>
        </authorList>
    </citation>
    <scope>NUCLEOTIDE SEQUENCE [LARGE SCALE GENOMIC DNA]</scope>
    <source>
        <strain evidence="5 6">DSM 21798</strain>
    </source>
</reference>
<dbReference type="PANTHER" id="PTHR30290">
    <property type="entry name" value="PERIPLASMIC BINDING COMPONENT OF ABC TRANSPORTER"/>
    <property type="match status" value="1"/>
</dbReference>
<dbReference type="Gene3D" id="3.40.190.10">
    <property type="entry name" value="Periplasmic binding protein-like II"/>
    <property type="match status" value="1"/>
</dbReference>
<dbReference type="PIRSF" id="PIRSF002741">
    <property type="entry name" value="MppA"/>
    <property type="match status" value="1"/>
</dbReference>
<protein>
    <submittedName>
        <fullName evidence="5">Peptide/nickel transport system substrate-binding protein</fullName>
    </submittedName>
</protein>
<evidence type="ECO:0000256" key="1">
    <source>
        <dbReference type="ARBA" id="ARBA00005695"/>
    </source>
</evidence>
<dbReference type="PROSITE" id="PS51257">
    <property type="entry name" value="PROKAR_LIPOPROTEIN"/>
    <property type="match status" value="1"/>
</dbReference>
<dbReference type="EMBL" id="PDJE01000001">
    <property type="protein sequence ID" value="PFG30898.1"/>
    <property type="molecule type" value="Genomic_DNA"/>
</dbReference>
<dbReference type="SUPFAM" id="SSF53850">
    <property type="entry name" value="Periplasmic binding protein-like II"/>
    <property type="match status" value="1"/>
</dbReference>
<evidence type="ECO:0000313" key="6">
    <source>
        <dbReference type="Proteomes" id="UP000221369"/>
    </source>
</evidence>
<evidence type="ECO:0000259" key="4">
    <source>
        <dbReference type="Pfam" id="PF00496"/>
    </source>
</evidence>
<sequence length="496" mass="53156">MRTPYVAIGIAAISALALSGCGSQGDEASGPDSEASVNVGLVLEPTDLDIRRTSGAALDQVLIDNVYEGLVSRTPTGAIVDTIAASHEVSDDGLTYTFDINDGITFHNGDELTVDDVVWSLTQVKDDPELRDHELLESVTEIAATDDDTVTLTLSEPDSNLLWNLSGRAGLVLDQDADNDISTTANGTGPFTLEEWKQGDSITLARNDDYWGDAAKVAEVVFVYIGDTTAGVNAALAGDLDVLTAVDPNLRGQFEGTEFTLHEGKTTDKYTLAFNNERKPLDDVRVRKALQLAVDHAAVIDAIGGAGVEMGGPIPPLDPGYEDLTSLRPYDPEEAKSLLAEAGVEGLSLELTVPNIYGTTVANLLVSAYKEIGVELTVNSVEFSTWLNDVYTNHDYDLSFVDHLEPRDFGNWANPDYYFGYDNADVQKLYAESVRATDPETAEQKLADAAKIVAEDHAADWLYNALTLTAIAEGITGFPTDSPNARLDLSSLAVTA</sequence>
<dbReference type="InterPro" id="IPR000914">
    <property type="entry name" value="SBP_5_dom"/>
</dbReference>
<evidence type="ECO:0000256" key="2">
    <source>
        <dbReference type="ARBA" id="ARBA00022448"/>
    </source>
</evidence>
<dbReference type="GO" id="GO:1904680">
    <property type="term" value="F:peptide transmembrane transporter activity"/>
    <property type="evidence" value="ECO:0007669"/>
    <property type="project" value="TreeGrafter"/>
</dbReference>
<dbReference type="Gene3D" id="3.10.105.10">
    <property type="entry name" value="Dipeptide-binding Protein, Domain 3"/>
    <property type="match status" value="1"/>
</dbReference>
<dbReference type="Gene3D" id="3.90.76.10">
    <property type="entry name" value="Dipeptide-binding Protein, Domain 1"/>
    <property type="match status" value="1"/>
</dbReference>
<proteinExistence type="inferred from homology"/>
<dbReference type="GO" id="GO:0043190">
    <property type="term" value="C:ATP-binding cassette (ABC) transporter complex"/>
    <property type="evidence" value="ECO:0007669"/>
    <property type="project" value="InterPro"/>
</dbReference>
<dbReference type="PANTHER" id="PTHR30290:SF9">
    <property type="entry name" value="OLIGOPEPTIDE-BINDING PROTEIN APPA"/>
    <property type="match status" value="1"/>
</dbReference>
<feature type="domain" description="Solute-binding protein family 5" evidence="4">
    <location>
        <begin position="81"/>
        <end position="402"/>
    </location>
</feature>
<dbReference type="RefSeq" id="WP_098407307.1">
    <property type="nucleotide sequence ID" value="NZ_PDJE01000001.1"/>
</dbReference>
<name>A0A2A9DW32_9MICO</name>
<dbReference type="InterPro" id="IPR039424">
    <property type="entry name" value="SBP_5"/>
</dbReference>
<accession>A0A2A9DW32</accession>
<keyword evidence="2" id="KW-0813">Transport</keyword>
<dbReference type="Pfam" id="PF00496">
    <property type="entry name" value="SBP_bac_5"/>
    <property type="match status" value="1"/>
</dbReference>
<comment type="similarity">
    <text evidence="1">Belongs to the bacterial solute-binding protein 5 family.</text>
</comment>
<dbReference type="GO" id="GO:0015833">
    <property type="term" value="P:peptide transport"/>
    <property type="evidence" value="ECO:0007669"/>
    <property type="project" value="TreeGrafter"/>
</dbReference>
<dbReference type="InterPro" id="IPR030678">
    <property type="entry name" value="Peptide/Ni-bd"/>
</dbReference>
<dbReference type="CDD" id="cd08494">
    <property type="entry name" value="PBP2_NikA_DppA_OppA_like_6"/>
    <property type="match status" value="1"/>
</dbReference>
<evidence type="ECO:0000256" key="3">
    <source>
        <dbReference type="ARBA" id="ARBA00022729"/>
    </source>
</evidence>
<keyword evidence="6" id="KW-1185">Reference proteome</keyword>
<dbReference type="AlphaFoldDB" id="A0A2A9DW32"/>